<evidence type="ECO:0000256" key="1">
    <source>
        <dbReference type="SAM" id="SignalP"/>
    </source>
</evidence>
<name>A0A6P4DQ00_ARADU</name>
<proteinExistence type="predicted"/>
<feature type="chain" id="PRO_5028160089" evidence="1">
    <location>
        <begin position="25"/>
        <end position="201"/>
    </location>
</feature>
<dbReference type="AlphaFoldDB" id="A0A6P4DQ00"/>
<evidence type="ECO:0000313" key="2">
    <source>
        <dbReference type="Proteomes" id="UP000515211"/>
    </source>
</evidence>
<reference evidence="2" key="1">
    <citation type="journal article" date="2016" name="Nat. Genet.">
        <title>The genome sequences of Arachis duranensis and Arachis ipaensis, the diploid ancestors of cultivated peanut.</title>
        <authorList>
            <person name="Bertioli D.J."/>
            <person name="Cannon S.B."/>
            <person name="Froenicke L."/>
            <person name="Huang G."/>
            <person name="Farmer A.D."/>
            <person name="Cannon E.K."/>
            <person name="Liu X."/>
            <person name="Gao D."/>
            <person name="Clevenger J."/>
            <person name="Dash S."/>
            <person name="Ren L."/>
            <person name="Moretzsohn M.C."/>
            <person name="Shirasawa K."/>
            <person name="Huang W."/>
            <person name="Vidigal B."/>
            <person name="Abernathy B."/>
            <person name="Chu Y."/>
            <person name="Niederhuth C.E."/>
            <person name="Umale P."/>
            <person name="Araujo A.C."/>
            <person name="Kozik A."/>
            <person name="Kim K.D."/>
            <person name="Burow M.D."/>
            <person name="Varshney R.K."/>
            <person name="Wang X."/>
            <person name="Zhang X."/>
            <person name="Barkley N."/>
            <person name="Guimaraes P.M."/>
            <person name="Isobe S."/>
            <person name="Guo B."/>
            <person name="Liao B."/>
            <person name="Stalker H.T."/>
            <person name="Schmitz R.J."/>
            <person name="Scheffler B.E."/>
            <person name="Leal-Bertioli S.C."/>
            <person name="Xun X."/>
            <person name="Jackson S.A."/>
            <person name="Michelmore R."/>
            <person name="Ozias-Akins P."/>
        </authorList>
    </citation>
    <scope>NUCLEOTIDE SEQUENCE [LARGE SCALE GENOMIC DNA]</scope>
    <source>
        <strain evidence="2">cv. V14167</strain>
    </source>
</reference>
<keyword evidence="2" id="KW-1185">Reference proteome</keyword>
<sequence>MKNSMLYFSFALLYTFLLSTHVLTHEIPNNEERIPAQNNDAWPYELEGSTSNSIGYYLPSDYFQEANPSLVPNAKKGHYTTRLIGYTPSDYQLDKTMIDINFPGGRINFPWPFSSSMFVTPKTEASPLYTTTSTSYHPANQYPSYFGDTENPKSRRTMRNRKFMMEPSEVNEKFTPIFPRKTSNMIHGGKGYGDIDEETTT</sequence>
<dbReference type="KEGG" id="adu:107495334"/>
<organism evidence="2 3">
    <name type="scientific">Arachis duranensis</name>
    <name type="common">Wild peanut</name>
    <dbReference type="NCBI Taxonomy" id="130453"/>
    <lineage>
        <taxon>Eukaryota</taxon>
        <taxon>Viridiplantae</taxon>
        <taxon>Streptophyta</taxon>
        <taxon>Embryophyta</taxon>
        <taxon>Tracheophyta</taxon>
        <taxon>Spermatophyta</taxon>
        <taxon>Magnoliopsida</taxon>
        <taxon>eudicotyledons</taxon>
        <taxon>Gunneridae</taxon>
        <taxon>Pentapetalae</taxon>
        <taxon>rosids</taxon>
        <taxon>fabids</taxon>
        <taxon>Fabales</taxon>
        <taxon>Fabaceae</taxon>
        <taxon>Papilionoideae</taxon>
        <taxon>50 kb inversion clade</taxon>
        <taxon>dalbergioids sensu lato</taxon>
        <taxon>Dalbergieae</taxon>
        <taxon>Pterocarpus clade</taxon>
        <taxon>Arachis</taxon>
    </lineage>
</organism>
<dbReference type="RefSeq" id="XP_015971945.1">
    <property type="nucleotide sequence ID" value="XM_016116459.3"/>
</dbReference>
<dbReference type="Proteomes" id="UP000515211">
    <property type="component" value="Chromosome 9"/>
</dbReference>
<gene>
    <name evidence="3" type="primary">LOC107495334</name>
</gene>
<keyword evidence="1" id="KW-0732">Signal</keyword>
<evidence type="ECO:0000313" key="3">
    <source>
        <dbReference type="RefSeq" id="XP_015971945.1"/>
    </source>
</evidence>
<dbReference type="GeneID" id="107495334"/>
<reference evidence="3" key="2">
    <citation type="submission" date="2025-08" db="UniProtKB">
        <authorList>
            <consortium name="RefSeq"/>
        </authorList>
    </citation>
    <scope>IDENTIFICATION</scope>
    <source>
        <tissue evidence="3">Whole plant</tissue>
    </source>
</reference>
<accession>A0A6P4DQ00</accession>
<protein>
    <submittedName>
        <fullName evidence="3">Uncharacterized protein LOC107495334</fullName>
    </submittedName>
</protein>
<feature type="signal peptide" evidence="1">
    <location>
        <begin position="1"/>
        <end position="24"/>
    </location>
</feature>